<evidence type="ECO:0000313" key="5">
    <source>
        <dbReference type="EMBL" id="RLP69690.1"/>
    </source>
</evidence>
<dbReference type="EMBL" id="RCUW01000004">
    <property type="protein sequence ID" value="RLP69690.1"/>
    <property type="molecule type" value="Genomic_DNA"/>
</dbReference>
<dbReference type="InterPro" id="IPR005471">
    <property type="entry name" value="Tscrpt_reg_IclR_N"/>
</dbReference>
<dbReference type="PANTHER" id="PTHR30136">
    <property type="entry name" value="HELIX-TURN-HELIX TRANSCRIPTIONAL REGULATOR, ICLR FAMILY"/>
    <property type="match status" value="1"/>
</dbReference>
<protein>
    <submittedName>
        <fullName evidence="5">IclR family transcriptional regulator</fullName>
    </submittedName>
</protein>
<dbReference type="InterPro" id="IPR014757">
    <property type="entry name" value="Tscrpt_reg_IclR_C"/>
</dbReference>
<gene>
    <name evidence="5" type="ORF">D9V30_07090</name>
</gene>
<proteinExistence type="predicted"/>
<dbReference type="Pfam" id="PF09339">
    <property type="entry name" value="HTH_IclR"/>
    <property type="match status" value="1"/>
</dbReference>
<dbReference type="GO" id="GO:0003677">
    <property type="term" value="F:DNA binding"/>
    <property type="evidence" value="ECO:0007669"/>
    <property type="project" value="UniProtKB-KW"/>
</dbReference>
<reference evidence="5 6" key="1">
    <citation type="submission" date="2018-10" db="EMBL/GenBank/DDBJ databases">
        <authorList>
            <person name="Li J."/>
        </authorList>
    </citation>
    <scope>NUCLEOTIDE SEQUENCE [LARGE SCALE GENOMIC DNA]</scope>
    <source>
        <strain evidence="5 6">JCM 30549</strain>
    </source>
</reference>
<keyword evidence="1" id="KW-0805">Transcription regulation</keyword>
<dbReference type="PANTHER" id="PTHR30136:SF24">
    <property type="entry name" value="HTH-TYPE TRANSCRIPTIONAL REPRESSOR ALLR"/>
    <property type="match status" value="1"/>
</dbReference>
<dbReference type="SUPFAM" id="SSF46785">
    <property type="entry name" value="Winged helix' DNA-binding domain"/>
    <property type="match status" value="1"/>
</dbReference>
<sequence>MASAPGNRVLANAAALVELLAVTGPLNAAAIAERLGVARSSVYRLVEGATAIGFTETSADARVGLTTRFLRLADAAAGALTEWSGAERVLQRVADRTHQTVFLSVLRGDESVCVAWARGRGIDLLSLRPGRALPLYAGAAGRSILAQSSDALDDVLAGAPFEPFTAATLTSAAALADDVRSSREQGFTLSDEDVTAGIGAIAVPIPCAGAVASISAGGLAEEIRADREDILVELRRAALDLAAVHGRDRAEG</sequence>
<evidence type="ECO:0000256" key="3">
    <source>
        <dbReference type="ARBA" id="ARBA00023163"/>
    </source>
</evidence>
<dbReference type="GO" id="GO:0045892">
    <property type="term" value="P:negative regulation of DNA-templated transcription"/>
    <property type="evidence" value="ECO:0007669"/>
    <property type="project" value="TreeGrafter"/>
</dbReference>
<dbReference type="Proteomes" id="UP000275395">
    <property type="component" value="Unassembled WGS sequence"/>
</dbReference>
<dbReference type="Gene3D" id="1.10.10.10">
    <property type="entry name" value="Winged helix-like DNA-binding domain superfamily/Winged helix DNA-binding domain"/>
    <property type="match status" value="1"/>
</dbReference>
<dbReference type="SMART" id="SM00346">
    <property type="entry name" value="HTH_ICLR"/>
    <property type="match status" value="1"/>
</dbReference>
<feature type="domain" description="IclR-ED" evidence="4">
    <location>
        <begin position="68"/>
        <end position="252"/>
    </location>
</feature>
<dbReference type="InterPro" id="IPR029016">
    <property type="entry name" value="GAF-like_dom_sf"/>
</dbReference>
<dbReference type="Gene3D" id="3.30.450.40">
    <property type="match status" value="1"/>
</dbReference>
<dbReference type="InterPro" id="IPR036390">
    <property type="entry name" value="WH_DNA-bd_sf"/>
</dbReference>
<organism evidence="5 6">
    <name type="scientific">Mycetocola reblochoni</name>
    <dbReference type="NCBI Taxonomy" id="331618"/>
    <lineage>
        <taxon>Bacteria</taxon>
        <taxon>Bacillati</taxon>
        <taxon>Actinomycetota</taxon>
        <taxon>Actinomycetes</taxon>
        <taxon>Micrococcales</taxon>
        <taxon>Microbacteriaceae</taxon>
        <taxon>Mycetocola</taxon>
    </lineage>
</organism>
<keyword evidence="2" id="KW-0238">DNA-binding</keyword>
<dbReference type="RefSeq" id="WP_087135976.1">
    <property type="nucleotide sequence ID" value="NZ_JBQDRZ010000004.1"/>
</dbReference>
<evidence type="ECO:0000313" key="6">
    <source>
        <dbReference type="Proteomes" id="UP000275395"/>
    </source>
</evidence>
<evidence type="ECO:0000256" key="1">
    <source>
        <dbReference type="ARBA" id="ARBA00023015"/>
    </source>
</evidence>
<keyword evidence="3" id="KW-0804">Transcription</keyword>
<dbReference type="Pfam" id="PF01614">
    <property type="entry name" value="IclR_C"/>
    <property type="match status" value="1"/>
</dbReference>
<dbReference type="GO" id="GO:0003700">
    <property type="term" value="F:DNA-binding transcription factor activity"/>
    <property type="evidence" value="ECO:0007669"/>
    <property type="project" value="TreeGrafter"/>
</dbReference>
<dbReference type="AlphaFoldDB" id="A0A3L6ZP65"/>
<dbReference type="InterPro" id="IPR036388">
    <property type="entry name" value="WH-like_DNA-bd_sf"/>
</dbReference>
<evidence type="ECO:0000259" key="4">
    <source>
        <dbReference type="PROSITE" id="PS51078"/>
    </source>
</evidence>
<comment type="caution">
    <text evidence="5">The sequence shown here is derived from an EMBL/GenBank/DDBJ whole genome shotgun (WGS) entry which is preliminary data.</text>
</comment>
<dbReference type="InterPro" id="IPR050707">
    <property type="entry name" value="HTH_MetabolicPath_Reg"/>
</dbReference>
<dbReference type="SUPFAM" id="SSF55781">
    <property type="entry name" value="GAF domain-like"/>
    <property type="match status" value="1"/>
</dbReference>
<accession>A0A3L6ZP65</accession>
<evidence type="ECO:0000256" key="2">
    <source>
        <dbReference type="ARBA" id="ARBA00023125"/>
    </source>
</evidence>
<dbReference type="PROSITE" id="PS51078">
    <property type="entry name" value="ICLR_ED"/>
    <property type="match status" value="1"/>
</dbReference>
<name>A0A3L6ZP65_9MICO</name>